<accession>A0ABY0ITJ0</accession>
<dbReference type="InterPro" id="IPR011856">
    <property type="entry name" value="tRNA_endonuc-like_dom_sf"/>
</dbReference>
<dbReference type="CDD" id="cd20736">
    <property type="entry name" value="PoNe_Nuclease"/>
    <property type="match status" value="1"/>
</dbReference>
<dbReference type="Gene3D" id="3.40.1350.10">
    <property type="match status" value="1"/>
</dbReference>
<evidence type="ECO:0000313" key="5">
    <source>
        <dbReference type="Proteomes" id="UP000292136"/>
    </source>
</evidence>
<dbReference type="SUPFAM" id="SSF52980">
    <property type="entry name" value="Restriction endonuclease-like"/>
    <property type="match status" value="1"/>
</dbReference>
<sequence length="134" mass="14580">MNTGAKDTTAAAPSPARDPRQADGSLAEARAAAWLEGRGLKVLARNYRVRGGEIDLVCRDGRTTVFVEVRLRRNGDFGGAAASITRKKQQRLILAARHWLQEQGDSACRFDCVLLQGEAASAPLEWLKNAFDAD</sequence>
<dbReference type="NCBIfam" id="NF009150">
    <property type="entry name" value="PRK12497.1-3"/>
    <property type="match status" value="1"/>
</dbReference>
<dbReference type="HAMAP" id="MF_00048">
    <property type="entry name" value="UPF0102"/>
    <property type="match status" value="1"/>
</dbReference>
<proteinExistence type="inferred from homology"/>
<keyword evidence="5" id="KW-1185">Reference proteome</keyword>
<comment type="caution">
    <text evidence="4">The sequence shown here is derived from an EMBL/GenBank/DDBJ whole genome shotgun (WGS) entry which is preliminary data.</text>
</comment>
<dbReference type="InterPro" id="IPR011335">
    <property type="entry name" value="Restrct_endonuc-II-like"/>
</dbReference>
<evidence type="ECO:0000256" key="3">
    <source>
        <dbReference type="SAM" id="MobiDB-lite"/>
    </source>
</evidence>
<dbReference type="EMBL" id="SHKM01000001">
    <property type="protein sequence ID" value="RZT90903.1"/>
    <property type="molecule type" value="Genomic_DNA"/>
</dbReference>
<reference evidence="4 5" key="1">
    <citation type="submission" date="2019-02" db="EMBL/GenBank/DDBJ databases">
        <title>Genomic Encyclopedia of Type Strains, Phase IV (KMG-IV): sequencing the most valuable type-strain genomes for metagenomic binning, comparative biology and taxonomic classification.</title>
        <authorList>
            <person name="Goeker M."/>
        </authorList>
    </citation>
    <scope>NUCLEOTIDE SEQUENCE [LARGE SCALE GENOMIC DNA]</scope>
    <source>
        <strain evidence="4 5">DSM 21223</strain>
    </source>
</reference>
<dbReference type="PANTHER" id="PTHR34039:SF1">
    <property type="entry name" value="UPF0102 PROTEIN YRAN"/>
    <property type="match status" value="1"/>
</dbReference>
<gene>
    <name evidence="4" type="ORF">EV678_1727</name>
</gene>
<dbReference type="NCBIfam" id="TIGR00252">
    <property type="entry name" value="YraN family protein"/>
    <property type="match status" value="1"/>
</dbReference>
<keyword evidence="4" id="KW-0255">Endonuclease</keyword>
<dbReference type="Pfam" id="PF02021">
    <property type="entry name" value="UPF0102"/>
    <property type="match status" value="1"/>
</dbReference>
<evidence type="ECO:0000256" key="1">
    <source>
        <dbReference type="ARBA" id="ARBA00006738"/>
    </source>
</evidence>
<dbReference type="Proteomes" id="UP000292136">
    <property type="component" value="Unassembled WGS sequence"/>
</dbReference>
<organism evidence="4 5">
    <name type="scientific">Azospira oryzae</name>
    <dbReference type="NCBI Taxonomy" id="146939"/>
    <lineage>
        <taxon>Bacteria</taxon>
        <taxon>Pseudomonadati</taxon>
        <taxon>Pseudomonadota</taxon>
        <taxon>Betaproteobacteria</taxon>
        <taxon>Rhodocyclales</taxon>
        <taxon>Rhodocyclaceae</taxon>
        <taxon>Azospira</taxon>
    </lineage>
</organism>
<dbReference type="PANTHER" id="PTHR34039">
    <property type="entry name" value="UPF0102 PROTEIN YRAN"/>
    <property type="match status" value="1"/>
</dbReference>
<keyword evidence="4" id="KW-0540">Nuclease</keyword>
<evidence type="ECO:0000256" key="2">
    <source>
        <dbReference type="HAMAP-Rule" id="MF_00048"/>
    </source>
</evidence>
<feature type="region of interest" description="Disordered" evidence="3">
    <location>
        <begin position="1"/>
        <end position="23"/>
    </location>
</feature>
<comment type="similarity">
    <text evidence="1 2">Belongs to the UPF0102 family.</text>
</comment>
<keyword evidence="4" id="KW-0378">Hydrolase</keyword>
<dbReference type="RefSeq" id="WP_172974727.1">
    <property type="nucleotide sequence ID" value="NZ_SHKM01000001.1"/>
</dbReference>
<dbReference type="InterPro" id="IPR003509">
    <property type="entry name" value="UPF0102_YraN-like"/>
</dbReference>
<name>A0ABY0ITJ0_9RHOO</name>
<protein>
    <recommendedName>
        <fullName evidence="2">UPF0102 protein EV678_1727</fullName>
    </recommendedName>
</protein>
<evidence type="ECO:0000313" key="4">
    <source>
        <dbReference type="EMBL" id="RZT90903.1"/>
    </source>
</evidence>
<dbReference type="GO" id="GO:0004519">
    <property type="term" value="F:endonuclease activity"/>
    <property type="evidence" value="ECO:0007669"/>
    <property type="project" value="UniProtKB-KW"/>
</dbReference>